<feature type="region of interest" description="Disordered" evidence="1">
    <location>
        <begin position="299"/>
        <end position="322"/>
    </location>
</feature>
<evidence type="ECO:0000256" key="1">
    <source>
        <dbReference type="SAM" id="MobiDB-lite"/>
    </source>
</evidence>
<dbReference type="Proteomes" id="UP001437256">
    <property type="component" value="Unassembled WGS sequence"/>
</dbReference>
<organism evidence="2 3">
    <name type="scientific">Marasmius tenuissimus</name>
    <dbReference type="NCBI Taxonomy" id="585030"/>
    <lineage>
        <taxon>Eukaryota</taxon>
        <taxon>Fungi</taxon>
        <taxon>Dikarya</taxon>
        <taxon>Basidiomycota</taxon>
        <taxon>Agaricomycotina</taxon>
        <taxon>Agaricomycetes</taxon>
        <taxon>Agaricomycetidae</taxon>
        <taxon>Agaricales</taxon>
        <taxon>Marasmiineae</taxon>
        <taxon>Marasmiaceae</taxon>
        <taxon>Marasmius</taxon>
    </lineage>
</organism>
<accession>A0ABR2ZTP8</accession>
<evidence type="ECO:0000313" key="3">
    <source>
        <dbReference type="Proteomes" id="UP001437256"/>
    </source>
</evidence>
<comment type="caution">
    <text evidence="2">The sequence shown here is derived from an EMBL/GenBank/DDBJ whole genome shotgun (WGS) entry which is preliminary data.</text>
</comment>
<protein>
    <submittedName>
        <fullName evidence="2">Uncharacterized protein</fullName>
    </submittedName>
</protein>
<feature type="compositionally biased region" description="Acidic residues" evidence="1">
    <location>
        <begin position="139"/>
        <end position="150"/>
    </location>
</feature>
<gene>
    <name evidence="2" type="ORF">AAF712_008559</name>
</gene>
<evidence type="ECO:0000313" key="2">
    <source>
        <dbReference type="EMBL" id="KAL0064501.1"/>
    </source>
</evidence>
<name>A0ABR2ZTP8_9AGAR</name>
<sequence length="733" mass="83999">MALCFLEKRKQDDPNYVWKEAMLNKHGLHPEWLSSFERSYAASKKICRVGGILDASSHSDRMFARHVISLFGRLNVRFWLCWGDVKDMSWRGNIDWGETPTEFEQLMPSDADIAALQETREARSDKSLGHSLAGLGETTGEDDDAEESSEVEPNSGQLPGETWKEFFRRRDQRRQGLYESEKAQQIRLAREKAAEGKSCPGRRGPTVWYWVKRSGVRVRTLLTRAVHEDYWRLYGPTEMRFDGFSNSWDLCTEFGGDEEDHMAVDDDWDESVYDEEMGMVDLPPPGGFDAHLLEERGSQINDDGINDGEREKGELEEGELEEGELGDVLGSSATGLGWLLNWEIGTDFKVENMKVKLIDIARERYGFVRRLDGGVEAPGGKEWKKTRELLGNGRWLSDERNVGFGDETDPKWYGMLHKHMTFLSNTEPSDYKTIPSLDLADNKNAIWNLAWWPFSVEKVALNTGETGYLIDGSSKGFGEDDNLRLLVWDPVSVVHAARTNMGETVPQIAQQMLEYGIRFHILRKGRRPTEGEMVDVSCNQHRDHNKCVLGHRRLGYRPDEHDWRAYEAERDRLLRTWKGRPAAMFGGLIGRIAREVVPDSDVVHGPDPDLVYKRGSCFLDTREGGLWGEELSTEDIDLVCGVYMLENPNGLTDDRKHMSWWRPGSFNAGGLNLDYWSMDCEKWLHFHLRTSKCEVATRTATEWRSYISMRQSNRRKVKQNALIAARFLDDIFA</sequence>
<reference evidence="2 3" key="1">
    <citation type="submission" date="2024-05" db="EMBL/GenBank/DDBJ databases">
        <title>A draft genome resource for the thread blight pathogen Marasmius tenuissimus strain MS-2.</title>
        <authorList>
            <person name="Yulfo-Soto G.E."/>
            <person name="Baruah I.K."/>
            <person name="Amoako-Attah I."/>
            <person name="Bukari Y."/>
            <person name="Meinhardt L.W."/>
            <person name="Bailey B.A."/>
            <person name="Cohen S.P."/>
        </authorList>
    </citation>
    <scope>NUCLEOTIDE SEQUENCE [LARGE SCALE GENOMIC DNA]</scope>
    <source>
        <strain evidence="2 3">MS-2</strain>
    </source>
</reference>
<feature type="region of interest" description="Disordered" evidence="1">
    <location>
        <begin position="120"/>
        <end position="162"/>
    </location>
</feature>
<keyword evidence="3" id="KW-1185">Reference proteome</keyword>
<dbReference type="EMBL" id="JBBXMP010000061">
    <property type="protein sequence ID" value="KAL0064501.1"/>
    <property type="molecule type" value="Genomic_DNA"/>
</dbReference>
<proteinExistence type="predicted"/>